<dbReference type="RefSeq" id="WP_161983188.1">
    <property type="nucleotide sequence ID" value="NZ_SSXH01001075.1"/>
</dbReference>
<dbReference type="Pfam" id="PF19953">
    <property type="entry name" value="EACC1"/>
    <property type="match status" value="1"/>
</dbReference>
<dbReference type="AlphaFoldDB" id="A0A4S5B710"/>
<reference evidence="1 2" key="1">
    <citation type="submission" date="2019-04" db="EMBL/GenBank/DDBJ databases">
        <title>Draft genome sequences for three unisolated Alnus-infective Frankia Sp+ strains, AgTrS, AiOr and AvVan, the first sequenced Frankia strains able to sporulate in-planta.</title>
        <authorList>
            <person name="Bethencourt L."/>
            <person name="Vautrin F."/>
            <person name="Taib N."/>
            <person name="Dubost A."/>
            <person name="Castro-Garcia L."/>
            <person name="Imbaud O."/>
            <person name="Abrouk D."/>
            <person name="Fournier P."/>
            <person name="Briolay J."/>
            <person name="Nguyen A."/>
            <person name="Normand P."/>
            <person name="Fernandez M.P."/>
            <person name="Brochier-Armanet C."/>
            <person name="Herrera-Belaroussi A."/>
        </authorList>
    </citation>
    <scope>NUCLEOTIDE SEQUENCE [LARGE SCALE GENOMIC DNA]</scope>
    <source>
        <strain evidence="1 2">AvVan</strain>
    </source>
</reference>
<protein>
    <submittedName>
        <fullName evidence="1">Uncharacterized protein</fullName>
    </submittedName>
</protein>
<keyword evidence="2" id="KW-1185">Reference proteome</keyword>
<sequence length="117" mass="12509">MTGDRLVTRMDVVVGSTRDLRSLHTWLRRVEGLAVEVVPAAAGPGEQGGSWELLSVAFGSGGVGIAVLQTVQAWLETRRSTIRIRVRGTGVDREVELDTSNVADVLPLLEKMVDGAA</sequence>
<comment type="caution">
    <text evidence="1">The sequence shown here is derived from an EMBL/GenBank/DDBJ whole genome shotgun (WGS) entry which is preliminary data.</text>
</comment>
<name>A0A4S5B710_9ACTN</name>
<organism evidence="1 2">
    <name type="scientific">Candidatus Frankia alpina</name>
    <dbReference type="NCBI Taxonomy" id="2699483"/>
    <lineage>
        <taxon>Bacteria</taxon>
        <taxon>Bacillati</taxon>
        <taxon>Actinomycetota</taxon>
        <taxon>Actinomycetes</taxon>
        <taxon>Frankiales</taxon>
        <taxon>Frankiaceae</taxon>
        <taxon>Frankia</taxon>
    </lineage>
</organism>
<dbReference type="EMBL" id="SSXH01001075">
    <property type="protein sequence ID" value="THJ25821.1"/>
    <property type="molecule type" value="Genomic_DNA"/>
</dbReference>
<evidence type="ECO:0000313" key="2">
    <source>
        <dbReference type="Proteomes" id="UP000305282"/>
    </source>
</evidence>
<evidence type="ECO:0000313" key="1">
    <source>
        <dbReference type="EMBL" id="THJ25821.1"/>
    </source>
</evidence>
<accession>A0A4S5B710</accession>
<dbReference type="Proteomes" id="UP000305282">
    <property type="component" value="Unassembled WGS sequence"/>
</dbReference>
<proteinExistence type="predicted"/>
<gene>
    <name evidence="1" type="ORF">E7Y31_23175</name>
</gene>
<dbReference type="InterPro" id="IPR045428">
    <property type="entry name" value="EACC1"/>
</dbReference>